<reference evidence="1" key="1">
    <citation type="submission" date="2022-04" db="EMBL/GenBank/DDBJ databases">
        <title>Genome of the entomopathogenic fungus Entomophthora muscae.</title>
        <authorList>
            <person name="Elya C."/>
            <person name="Lovett B.R."/>
            <person name="Lee E."/>
            <person name="Macias A.M."/>
            <person name="Hajek A.E."/>
            <person name="De Bivort B.L."/>
            <person name="Kasson M.T."/>
            <person name="De Fine Licht H.H."/>
            <person name="Stajich J.E."/>
        </authorList>
    </citation>
    <scope>NUCLEOTIDE SEQUENCE</scope>
    <source>
        <strain evidence="1">Berkeley</strain>
    </source>
</reference>
<dbReference type="Proteomes" id="UP001165960">
    <property type="component" value="Unassembled WGS sequence"/>
</dbReference>
<evidence type="ECO:0000313" key="1">
    <source>
        <dbReference type="EMBL" id="KAJ9072722.1"/>
    </source>
</evidence>
<evidence type="ECO:0000313" key="2">
    <source>
        <dbReference type="Proteomes" id="UP001165960"/>
    </source>
</evidence>
<name>A0ACC2TEQ6_9FUNG</name>
<proteinExistence type="predicted"/>
<comment type="caution">
    <text evidence="1">The sequence shown here is derived from an EMBL/GenBank/DDBJ whole genome shotgun (WGS) entry which is preliminary data.</text>
</comment>
<organism evidence="1 2">
    <name type="scientific">Entomophthora muscae</name>
    <dbReference type="NCBI Taxonomy" id="34485"/>
    <lineage>
        <taxon>Eukaryota</taxon>
        <taxon>Fungi</taxon>
        <taxon>Fungi incertae sedis</taxon>
        <taxon>Zoopagomycota</taxon>
        <taxon>Entomophthoromycotina</taxon>
        <taxon>Entomophthoromycetes</taxon>
        <taxon>Entomophthorales</taxon>
        <taxon>Entomophthoraceae</taxon>
        <taxon>Entomophthora</taxon>
    </lineage>
</organism>
<accession>A0ACC2TEQ6</accession>
<gene>
    <name evidence="1" type="ORF">DSO57_1024343</name>
</gene>
<dbReference type="EMBL" id="QTSX02002971">
    <property type="protein sequence ID" value="KAJ9072722.1"/>
    <property type="molecule type" value="Genomic_DNA"/>
</dbReference>
<protein>
    <submittedName>
        <fullName evidence="1">Uncharacterized protein</fullName>
    </submittedName>
</protein>
<sequence length="371" mass="41027">MLPEPPQPPPEDSFAPSYLSKSAAETVLMRHAASPGLTQQGLALINQFLDEVVISLSKRLVLKKPTVSQLTVALNLSLKSCPLIEESIKCTNRKFPSLLAIPMRPLVTSGFNDHRASVDASLLCHLYRLIAHYYSPHSELYQSRRISDFFKTQPFILNIEVSRYLAAILAQLGLSVIRECADSLLEQQNNSRLATNVMSTHLLVQKLSVILPDCTISKRLNLHDFHHIDPTSEQLATFFPVSPTTPSLRTSNETFTSCNTSHSGSIHQFQDTGLNRLSRSLSLAQIKASTHGSAPLHSPPLTATPSLSGGFLRSRPSLEHDWLTNNILALNRPLPSSRPINEAEFDSILRKDSTIRLTLTPNRLASISDES</sequence>
<keyword evidence="2" id="KW-1185">Reference proteome</keyword>